<sequence>MGIIRNGANGGFSGKAGSVVGSSWKDVDYIKGLPRKSSKAPTQLQLEQQAKFALAIQTLQPITALLNDGFKGSKTTRASGYNLAMQHLLNNAITGIYPNYTVDYTKMKISKGSLIKPSDIVMLVDAGVLQLSWSVLVSKYGAFADDELTVLIYNPVKNIYLPAEGALRADGALDVPLPGDFTGDTVHVFMFFSSRDLTKQSESTYAGSILVV</sequence>
<dbReference type="RefSeq" id="WP_255904782.1">
    <property type="nucleotide sequence ID" value="NZ_JAFMZO010000004.1"/>
</dbReference>
<protein>
    <submittedName>
        <fullName evidence="1">DUF6266 family protein</fullName>
    </submittedName>
</protein>
<organism evidence="1 2">
    <name type="scientific">Paradesertivirga mongoliensis</name>
    <dbReference type="NCBI Taxonomy" id="2100740"/>
    <lineage>
        <taxon>Bacteria</taxon>
        <taxon>Pseudomonadati</taxon>
        <taxon>Bacteroidota</taxon>
        <taxon>Sphingobacteriia</taxon>
        <taxon>Sphingobacteriales</taxon>
        <taxon>Sphingobacteriaceae</taxon>
        <taxon>Paradesertivirga</taxon>
    </lineage>
</organism>
<dbReference type="InterPro" id="IPR046233">
    <property type="entry name" value="DUF6266"/>
</dbReference>
<dbReference type="Pfam" id="PF19781">
    <property type="entry name" value="DUF6266"/>
    <property type="match status" value="1"/>
</dbReference>
<gene>
    <name evidence="1" type="ORF">ACFSJU_16340</name>
</gene>
<accession>A0ABW4ZQ69</accession>
<dbReference type="Proteomes" id="UP001597387">
    <property type="component" value="Unassembled WGS sequence"/>
</dbReference>
<proteinExistence type="predicted"/>
<evidence type="ECO:0000313" key="2">
    <source>
        <dbReference type="Proteomes" id="UP001597387"/>
    </source>
</evidence>
<name>A0ABW4ZQ69_9SPHI</name>
<comment type="caution">
    <text evidence="1">The sequence shown here is derived from an EMBL/GenBank/DDBJ whole genome shotgun (WGS) entry which is preliminary data.</text>
</comment>
<evidence type="ECO:0000313" key="1">
    <source>
        <dbReference type="EMBL" id="MFD2163979.1"/>
    </source>
</evidence>
<reference evidence="2" key="1">
    <citation type="journal article" date="2019" name="Int. J. Syst. Evol. Microbiol.">
        <title>The Global Catalogue of Microorganisms (GCM) 10K type strain sequencing project: providing services to taxonomists for standard genome sequencing and annotation.</title>
        <authorList>
            <consortium name="The Broad Institute Genomics Platform"/>
            <consortium name="The Broad Institute Genome Sequencing Center for Infectious Disease"/>
            <person name="Wu L."/>
            <person name="Ma J."/>
        </authorList>
    </citation>
    <scope>NUCLEOTIDE SEQUENCE [LARGE SCALE GENOMIC DNA]</scope>
    <source>
        <strain evidence="2">KCTC 42217</strain>
    </source>
</reference>
<dbReference type="EMBL" id="JBHUHZ010000003">
    <property type="protein sequence ID" value="MFD2163979.1"/>
    <property type="molecule type" value="Genomic_DNA"/>
</dbReference>
<keyword evidence="2" id="KW-1185">Reference proteome</keyword>